<sequence length="214" mass="24384">MVLAEFISAIDLPQPRNPPRTTWALNPRSSRCVGGTPCPRRVTNFRTQLVRNLALSILGFPVFLKHWWRLPFSGRVDLGLSSNIPKTFTVVTKMNRCKIRTILIKDNCLDVTKGGLADITEERWKEMDDYIVANLQLIMVDSVLSNVVEKKTTKDIWDAFIKLCKSLPYSYDQLIIIITNNNIAGCLSFDDVVGAILEEESRNKDCKIQSRQRL</sequence>
<accession>A0A371E5M0</accession>
<evidence type="ECO:0000313" key="1">
    <source>
        <dbReference type="EMBL" id="RDX61331.1"/>
    </source>
</evidence>
<organism evidence="1 2">
    <name type="scientific">Mucuna pruriens</name>
    <name type="common">Velvet bean</name>
    <name type="synonym">Dolichos pruriens</name>
    <dbReference type="NCBI Taxonomy" id="157652"/>
    <lineage>
        <taxon>Eukaryota</taxon>
        <taxon>Viridiplantae</taxon>
        <taxon>Streptophyta</taxon>
        <taxon>Embryophyta</taxon>
        <taxon>Tracheophyta</taxon>
        <taxon>Spermatophyta</taxon>
        <taxon>Magnoliopsida</taxon>
        <taxon>eudicotyledons</taxon>
        <taxon>Gunneridae</taxon>
        <taxon>Pentapetalae</taxon>
        <taxon>rosids</taxon>
        <taxon>fabids</taxon>
        <taxon>Fabales</taxon>
        <taxon>Fabaceae</taxon>
        <taxon>Papilionoideae</taxon>
        <taxon>50 kb inversion clade</taxon>
        <taxon>NPAAA clade</taxon>
        <taxon>indigoferoid/millettioid clade</taxon>
        <taxon>Phaseoleae</taxon>
        <taxon>Mucuna</taxon>
    </lineage>
</organism>
<dbReference type="EMBL" id="QJKJ01016201">
    <property type="protein sequence ID" value="RDX61331.1"/>
    <property type="molecule type" value="Genomic_DNA"/>
</dbReference>
<comment type="caution">
    <text evidence="1">The sequence shown here is derived from an EMBL/GenBank/DDBJ whole genome shotgun (WGS) entry which is preliminary data.</text>
</comment>
<dbReference type="AlphaFoldDB" id="A0A371E5M0"/>
<name>A0A371E5M0_MUCPR</name>
<reference evidence="1" key="1">
    <citation type="submission" date="2018-05" db="EMBL/GenBank/DDBJ databases">
        <title>Draft genome of Mucuna pruriens seed.</title>
        <authorList>
            <person name="Nnadi N.E."/>
            <person name="Vos R."/>
            <person name="Hasami M.H."/>
            <person name="Devisetty U.K."/>
            <person name="Aguiy J.C."/>
        </authorList>
    </citation>
    <scope>NUCLEOTIDE SEQUENCE [LARGE SCALE GENOMIC DNA]</scope>
    <source>
        <strain evidence="1">JCA_2017</strain>
    </source>
</reference>
<gene>
    <name evidence="1" type="ORF">CR513_60451</name>
</gene>
<feature type="non-terminal residue" evidence="1">
    <location>
        <position position="1"/>
    </location>
</feature>
<evidence type="ECO:0000313" key="2">
    <source>
        <dbReference type="Proteomes" id="UP000257109"/>
    </source>
</evidence>
<dbReference type="Proteomes" id="UP000257109">
    <property type="component" value="Unassembled WGS sequence"/>
</dbReference>
<proteinExistence type="predicted"/>
<protein>
    <submittedName>
        <fullName evidence="1">Uncharacterized protein</fullName>
    </submittedName>
</protein>
<keyword evidence="2" id="KW-1185">Reference proteome</keyword>
<dbReference type="OrthoDB" id="1422334at2759"/>